<evidence type="ECO:0000313" key="3">
    <source>
        <dbReference type="Proteomes" id="UP000183894"/>
    </source>
</evidence>
<protein>
    <submittedName>
        <fullName evidence="2">Uncharacterized protein</fullName>
    </submittedName>
</protein>
<dbReference type="Proteomes" id="UP000183894">
    <property type="component" value="Unassembled WGS sequence"/>
</dbReference>
<proteinExistence type="predicted"/>
<sequence length="205" mass="22030">MLPQEGALEIDPDPRLEQEAEETADRVMRGGELGIFRMQHSEVHVQRKDWNAGPSNAERLAIDSPGAIEKKVDELTTKTYRLTKPQLRDLVTKVDSPSEVGDYIKENGIKAASSLQDSMSSGFSGAVKGWKGGSAVGSFAGPVGTVSGGLLGMPVGYFLATKIGDGIADEIQNHLRDLLGLNTDQEFKQGDKSDSEDESGFMGVF</sequence>
<dbReference type="EMBL" id="FOAD01000003">
    <property type="protein sequence ID" value="SEL14055.1"/>
    <property type="molecule type" value="Genomic_DNA"/>
</dbReference>
<organism evidence="2 3">
    <name type="scientific">Haloferax larsenii</name>
    <dbReference type="NCBI Taxonomy" id="302484"/>
    <lineage>
        <taxon>Archaea</taxon>
        <taxon>Methanobacteriati</taxon>
        <taxon>Methanobacteriota</taxon>
        <taxon>Stenosarchaea group</taxon>
        <taxon>Halobacteria</taxon>
        <taxon>Halobacteriales</taxon>
        <taxon>Haloferacaceae</taxon>
        <taxon>Haloferax</taxon>
    </lineage>
</organism>
<accession>A0A1H7MTQ8</accession>
<evidence type="ECO:0000313" key="2">
    <source>
        <dbReference type="EMBL" id="SEL14055.1"/>
    </source>
</evidence>
<feature type="compositionally biased region" description="Basic and acidic residues" evidence="1">
    <location>
        <begin position="12"/>
        <end position="23"/>
    </location>
</feature>
<dbReference type="AlphaFoldDB" id="A0A1H7MTQ8"/>
<feature type="region of interest" description="Disordered" evidence="1">
    <location>
        <begin position="186"/>
        <end position="205"/>
    </location>
</feature>
<evidence type="ECO:0000256" key="1">
    <source>
        <dbReference type="SAM" id="MobiDB-lite"/>
    </source>
</evidence>
<feature type="region of interest" description="Disordered" evidence="1">
    <location>
        <begin position="1"/>
        <end position="23"/>
    </location>
</feature>
<gene>
    <name evidence="2" type="ORF">SAMN04488691_10373</name>
</gene>
<reference evidence="2 3" key="1">
    <citation type="submission" date="2016-10" db="EMBL/GenBank/DDBJ databases">
        <authorList>
            <person name="de Groot N.N."/>
        </authorList>
    </citation>
    <scope>NUCLEOTIDE SEQUENCE [LARGE SCALE GENOMIC DNA]</scope>
    <source>
        <strain evidence="2 3">CDM_5</strain>
    </source>
</reference>
<name>A0A1H7MTQ8_HALLR</name>